<keyword evidence="2" id="KW-1185">Reference proteome</keyword>
<sequence>MAYTAPPIFSISSSQTFRFIALFSIEPQPPIATTAFCVFTYQNRSALTKPESIFDEVERKCLYFKVNYLIVATRWILARDSSLLSRLPPSCLKKMLVLRN</sequence>
<name>A0A565CXI4_9BRAS</name>
<comment type="caution">
    <text evidence="1">The sequence shown here is derived from an EMBL/GenBank/DDBJ whole genome shotgun (WGS) entry which is preliminary data.</text>
</comment>
<evidence type="ECO:0000313" key="2">
    <source>
        <dbReference type="Proteomes" id="UP000489600"/>
    </source>
</evidence>
<organism evidence="1 2">
    <name type="scientific">Arabis nemorensis</name>
    <dbReference type="NCBI Taxonomy" id="586526"/>
    <lineage>
        <taxon>Eukaryota</taxon>
        <taxon>Viridiplantae</taxon>
        <taxon>Streptophyta</taxon>
        <taxon>Embryophyta</taxon>
        <taxon>Tracheophyta</taxon>
        <taxon>Spermatophyta</taxon>
        <taxon>Magnoliopsida</taxon>
        <taxon>eudicotyledons</taxon>
        <taxon>Gunneridae</taxon>
        <taxon>Pentapetalae</taxon>
        <taxon>rosids</taxon>
        <taxon>malvids</taxon>
        <taxon>Brassicales</taxon>
        <taxon>Brassicaceae</taxon>
        <taxon>Arabideae</taxon>
        <taxon>Arabis</taxon>
    </lineage>
</organism>
<evidence type="ECO:0000313" key="1">
    <source>
        <dbReference type="EMBL" id="VVB18312.1"/>
    </source>
</evidence>
<reference evidence="1" key="1">
    <citation type="submission" date="2019-07" db="EMBL/GenBank/DDBJ databases">
        <authorList>
            <person name="Dittberner H."/>
        </authorList>
    </citation>
    <scope>NUCLEOTIDE SEQUENCE [LARGE SCALE GENOMIC DNA]</scope>
</reference>
<dbReference type="EMBL" id="CABITT030000008">
    <property type="protein sequence ID" value="VVB18312.1"/>
    <property type="molecule type" value="Genomic_DNA"/>
</dbReference>
<protein>
    <submittedName>
        <fullName evidence="1">Uncharacterized protein</fullName>
    </submittedName>
</protein>
<dbReference type="AlphaFoldDB" id="A0A565CXI4"/>
<dbReference type="Proteomes" id="UP000489600">
    <property type="component" value="Unassembled WGS sequence"/>
</dbReference>
<accession>A0A565CXI4</accession>
<proteinExistence type="predicted"/>
<gene>
    <name evidence="1" type="ORF">ANE_LOCUS28756</name>
</gene>